<dbReference type="RefSeq" id="WP_190426131.1">
    <property type="nucleotide sequence ID" value="NZ_JAAOCA010000047.1"/>
</dbReference>
<proteinExistence type="predicted"/>
<evidence type="ECO:0000313" key="2">
    <source>
        <dbReference type="Proteomes" id="UP000805841"/>
    </source>
</evidence>
<evidence type="ECO:0000313" key="1">
    <source>
        <dbReference type="EMBL" id="MBD1601951.1"/>
    </source>
</evidence>
<keyword evidence="2" id="KW-1185">Reference proteome</keyword>
<name>A0ABR7Z8T2_9PSED</name>
<organism evidence="1 2">
    <name type="scientific">Pseudomonas typographi</name>
    <dbReference type="NCBI Taxonomy" id="2715964"/>
    <lineage>
        <taxon>Bacteria</taxon>
        <taxon>Pseudomonadati</taxon>
        <taxon>Pseudomonadota</taxon>
        <taxon>Gammaproteobacteria</taxon>
        <taxon>Pseudomonadales</taxon>
        <taxon>Pseudomonadaceae</taxon>
        <taxon>Pseudomonas</taxon>
    </lineage>
</organism>
<dbReference type="EMBL" id="JAAOCA010000047">
    <property type="protein sequence ID" value="MBD1601951.1"/>
    <property type="molecule type" value="Genomic_DNA"/>
</dbReference>
<accession>A0ABR7Z8T2</accession>
<protein>
    <submittedName>
        <fullName evidence="1">Uncharacterized protein</fullName>
    </submittedName>
</protein>
<comment type="caution">
    <text evidence="1">The sequence shown here is derived from an EMBL/GenBank/DDBJ whole genome shotgun (WGS) entry which is preliminary data.</text>
</comment>
<reference evidence="1 2" key="1">
    <citation type="journal article" date="2020" name="Insects">
        <title>Bacteria Belonging to Pseudomonas typographi sp. nov. from the Bark Beetle Ips typographus Have Genomic Potential to Aid in the Host Ecology.</title>
        <authorList>
            <person name="Peral-Aranega E."/>
            <person name="Saati-Santamaria Z."/>
            <person name="Kolarik M."/>
            <person name="Rivas R."/>
            <person name="Garcia-Fraile P."/>
        </authorList>
    </citation>
    <scope>NUCLEOTIDE SEQUENCE [LARGE SCALE GENOMIC DNA]</scope>
    <source>
        <strain evidence="1 2">CA3A</strain>
    </source>
</reference>
<dbReference type="Proteomes" id="UP000805841">
    <property type="component" value="Unassembled WGS sequence"/>
</dbReference>
<gene>
    <name evidence="1" type="ORF">HAQ05_25065</name>
</gene>
<sequence>MRPVMTMKGLHDNSGRRTGIEDAAEGKFHGWGVEYEEFENGPGNYTVAIVEMPDGTVQTLVPWLIRFLDSDDAEQQALDDFISNPITIG</sequence>